<keyword evidence="3" id="KW-1185">Reference proteome</keyword>
<dbReference type="Pfam" id="PF02567">
    <property type="entry name" value="PhzC-PhzF"/>
    <property type="match status" value="1"/>
</dbReference>
<dbReference type="PANTHER" id="PTHR13774">
    <property type="entry name" value="PHENAZINE BIOSYNTHESIS PROTEIN"/>
    <property type="match status" value="1"/>
</dbReference>
<dbReference type="OrthoDB" id="75169at2759"/>
<dbReference type="AlphaFoldDB" id="A0A5C3QNV0"/>
<evidence type="ECO:0000313" key="2">
    <source>
        <dbReference type="EMBL" id="TFL03038.1"/>
    </source>
</evidence>
<protein>
    <recommendedName>
        <fullName evidence="4">Diaminopimelate epimerase-like protein</fullName>
    </recommendedName>
</protein>
<name>A0A5C3QNV0_9AGAR</name>
<dbReference type="Gene3D" id="3.10.310.10">
    <property type="entry name" value="Diaminopimelate Epimerase, Chain A, domain 1"/>
    <property type="match status" value="2"/>
</dbReference>
<evidence type="ECO:0000256" key="1">
    <source>
        <dbReference type="PIRSR" id="PIRSR016184-1"/>
    </source>
</evidence>
<dbReference type="STRING" id="1884261.A0A5C3QNV0"/>
<dbReference type="NCBIfam" id="TIGR00654">
    <property type="entry name" value="PhzF_family"/>
    <property type="match status" value="1"/>
</dbReference>
<gene>
    <name evidence="2" type="ORF">BDV98DRAFT_565298</name>
</gene>
<dbReference type="InterPro" id="IPR003719">
    <property type="entry name" value="Phenazine_PhzF-like"/>
</dbReference>
<dbReference type="PANTHER" id="PTHR13774:SF32">
    <property type="entry name" value="ANTISENSE-ENHANCING SEQUENCE 1"/>
    <property type="match status" value="1"/>
</dbReference>
<dbReference type="GO" id="GO:0016853">
    <property type="term" value="F:isomerase activity"/>
    <property type="evidence" value="ECO:0007669"/>
    <property type="project" value="TreeGrafter"/>
</dbReference>
<evidence type="ECO:0000313" key="3">
    <source>
        <dbReference type="Proteomes" id="UP000305067"/>
    </source>
</evidence>
<accession>A0A5C3QNV0</accession>
<feature type="active site" evidence="1">
    <location>
        <position position="52"/>
    </location>
</feature>
<dbReference type="SUPFAM" id="SSF54506">
    <property type="entry name" value="Diaminopimelate epimerase-like"/>
    <property type="match status" value="1"/>
</dbReference>
<dbReference type="GO" id="GO:0005737">
    <property type="term" value="C:cytoplasm"/>
    <property type="evidence" value="ECO:0007669"/>
    <property type="project" value="TreeGrafter"/>
</dbReference>
<evidence type="ECO:0008006" key="4">
    <source>
        <dbReference type="Google" id="ProtNLM"/>
    </source>
</evidence>
<dbReference type="EMBL" id="ML178821">
    <property type="protein sequence ID" value="TFL03038.1"/>
    <property type="molecule type" value="Genomic_DNA"/>
</dbReference>
<organism evidence="2 3">
    <name type="scientific">Pterulicium gracile</name>
    <dbReference type="NCBI Taxonomy" id="1884261"/>
    <lineage>
        <taxon>Eukaryota</taxon>
        <taxon>Fungi</taxon>
        <taxon>Dikarya</taxon>
        <taxon>Basidiomycota</taxon>
        <taxon>Agaricomycotina</taxon>
        <taxon>Agaricomycetes</taxon>
        <taxon>Agaricomycetidae</taxon>
        <taxon>Agaricales</taxon>
        <taxon>Pleurotineae</taxon>
        <taxon>Pterulaceae</taxon>
        <taxon>Pterulicium</taxon>
    </lineage>
</organism>
<proteinExistence type="predicted"/>
<reference evidence="2 3" key="1">
    <citation type="journal article" date="2019" name="Nat. Ecol. Evol.">
        <title>Megaphylogeny resolves global patterns of mushroom evolution.</title>
        <authorList>
            <person name="Varga T."/>
            <person name="Krizsan K."/>
            <person name="Foldi C."/>
            <person name="Dima B."/>
            <person name="Sanchez-Garcia M."/>
            <person name="Sanchez-Ramirez S."/>
            <person name="Szollosi G.J."/>
            <person name="Szarkandi J.G."/>
            <person name="Papp V."/>
            <person name="Albert L."/>
            <person name="Andreopoulos W."/>
            <person name="Angelini C."/>
            <person name="Antonin V."/>
            <person name="Barry K.W."/>
            <person name="Bougher N.L."/>
            <person name="Buchanan P."/>
            <person name="Buyck B."/>
            <person name="Bense V."/>
            <person name="Catcheside P."/>
            <person name="Chovatia M."/>
            <person name="Cooper J."/>
            <person name="Damon W."/>
            <person name="Desjardin D."/>
            <person name="Finy P."/>
            <person name="Geml J."/>
            <person name="Haridas S."/>
            <person name="Hughes K."/>
            <person name="Justo A."/>
            <person name="Karasinski D."/>
            <person name="Kautmanova I."/>
            <person name="Kiss B."/>
            <person name="Kocsube S."/>
            <person name="Kotiranta H."/>
            <person name="LaButti K.M."/>
            <person name="Lechner B.E."/>
            <person name="Liimatainen K."/>
            <person name="Lipzen A."/>
            <person name="Lukacs Z."/>
            <person name="Mihaltcheva S."/>
            <person name="Morgado L.N."/>
            <person name="Niskanen T."/>
            <person name="Noordeloos M.E."/>
            <person name="Ohm R.A."/>
            <person name="Ortiz-Santana B."/>
            <person name="Ovrebo C."/>
            <person name="Racz N."/>
            <person name="Riley R."/>
            <person name="Savchenko A."/>
            <person name="Shiryaev A."/>
            <person name="Soop K."/>
            <person name="Spirin V."/>
            <person name="Szebenyi C."/>
            <person name="Tomsovsky M."/>
            <person name="Tulloss R.E."/>
            <person name="Uehling J."/>
            <person name="Grigoriev I.V."/>
            <person name="Vagvolgyi C."/>
            <person name="Papp T."/>
            <person name="Martin F.M."/>
            <person name="Miettinen O."/>
            <person name="Hibbett D.S."/>
            <person name="Nagy L.G."/>
        </authorList>
    </citation>
    <scope>NUCLEOTIDE SEQUENCE [LARGE SCALE GENOMIC DNA]</scope>
    <source>
        <strain evidence="2 3">CBS 309.79</strain>
    </source>
</reference>
<sequence length="318" mass="34086">MPRKVTLNYVVLDVFTEMPYVGNPLAVVHIPPSTQVTQEQKLHIAREFNLSETVFIHDDTLPKDGLNPDQLADSPITIDIFITEGEIPFAGHPTVGTGCYLLQTLLPTKFPSTTFTKLALQTKAGIIPVNAVTSPTLGVSLRVPTDFKIHEPYAHPQLKSTQSQLTDADFVGGSKAPVPVVSIVKGMTFLLLELASEGALGRLQGSSRADTQLPEGYLGAWDGLLCVYAFVQGKDVVRTRMFMGSMEDPATGSAASALCAYLGQSKGPGKRAFHVVQGVEMGRKSEISVVVDVDQSGAVSEVLLQGPAVQVMRGQLNI</sequence>
<dbReference type="Proteomes" id="UP000305067">
    <property type="component" value="Unassembled WGS sequence"/>
</dbReference>
<dbReference type="PIRSF" id="PIRSF016184">
    <property type="entry name" value="PhzC_PhzF"/>
    <property type="match status" value="1"/>
</dbReference>